<dbReference type="Pfam" id="PF09957">
    <property type="entry name" value="VapB_antitoxin"/>
    <property type="match status" value="1"/>
</dbReference>
<accession>E6QI89</accession>
<protein>
    <recommendedName>
        <fullName evidence="2">Antitoxin VapB11</fullName>
    </recommendedName>
</protein>
<reference evidence="1" key="1">
    <citation type="submission" date="2009-10" db="EMBL/GenBank/DDBJ databases">
        <title>Diversity of trophic interactions inside an arsenic-rich microbial ecosystem.</title>
        <authorList>
            <person name="Bertin P.N."/>
            <person name="Heinrich-Salmeron A."/>
            <person name="Pelletier E."/>
            <person name="Goulhen-Chollet F."/>
            <person name="Arsene-Ploetze F."/>
            <person name="Gallien S."/>
            <person name="Calteau A."/>
            <person name="Vallenet D."/>
            <person name="Casiot C."/>
            <person name="Chane-Woon-Ming B."/>
            <person name="Giloteaux L."/>
            <person name="Barakat M."/>
            <person name="Bonnefoy V."/>
            <person name="Bruneel O."/>
            <person name="Chandler M."/>
            <person name="Cleiss J."/>
            <person name="Duran R."/>
            <person name="Elbaz-Poulichet F."/>
            <person name="Fonknechten N."/>
            <person name="Lauga B."/>
            <person name="Mornico D."/>
            <person name="Ortet P."/>
            <person name="Schaeffer C."/>
            <person name="Siguier P."/>
            <person name="Alexander Thil Smith A."/>
            <person name="Van Dorsselaer A."/>
            <person name="Weissenbach J."/>
            <person name="Medigue C."/>
            <person name="Le Paslier D."/>
        </authorList>
    </citation>
    <scope>NUCLEOTIDE SEQUENCE</scope>
</reference>
<proteinExistence type="predicted"/>
<name>E6QI89_9ZZZZ</name>
<comment type="caution">
    <text evidence="1">The sequence shown here is derived from an EMBL/GenBank/DDBJ whole genome shotgun (WGS) entry which is preliminary data.</text>
</comment>
<organism evidence="1">
    <name type="scientific">mine drainage metagenome</name>
    <dbReference type="NCBI Taxonomy" id="410659"/>
    <lineage>
        <taxon>unclassified sequences</taxon>
        <taxon>metagenomes</taxon>
        <taxon>ecological metagenomes</taxon>
    </lineage>
</organism>
<evidence type="ECO:0000313" key="1">
    <source>
        <dbReference type="EMBL" id="CBI06954.1"/>
    </source>
</evidence>
<dbReference type="AlphaFoldDB" id="E6QI89"/>
<gene>
    <name evidence="1" type="ORF">CARN6_0254</name>
</gene>
<dbReference type="EMBL" id="CABQ01000045">
    <property type="protein sequence ID" value="CBI06954.1"/>
    <property type="molecule type" value="Genomic_DNA"/>
</dbReference>
<dbReference type="InterPro" id="IPR019239">
    <property type="entry name" value="VapB_antitoxin"/>
</dbReference>
<sequence length="72" mass="8434">MATNLAIDDTLIESARQIGHHATKKAAVTAALEEYIQRRRQLEILDLFGTIDYHQDYDYKRNRKLDRVETET</sequence>
<evidence type="ECO:0008006" key="2">
    <source>
        <dbReference type="Google" id="ProtNLM"/>
    </source>
</evidence>